<evidence type="ECO:0000313" key="2">
    <source>
        <dbReference type="Proteomes" id="UP001218218"/>
    </source>
</evidence>
<dbReference type="AlphaFoldDB" id="A0AAD6Z221"/>
<organism evidence="1 2">
    <name type="scientific">Mycena albidolilacea</name>
    <dbReference type="NCBI Taxonomy" id="1033008"/>
    <lineage>
        <taxon>Eukaryota</taxon>
        <taxon>Fungi</taxon>
        <taxon>Dikarya</taxon>
        <taxon>Basidiomycota</taxon>
        <taxon>Agaricomycotina</taxon>
        <taxon>Agaricomycetes</taxon>
        <taxon>Agaricomycetidae</taxon>
        <taxon>Agaricales</taxon>
        <taxon>Marasmiineae</taxon>
        <taxon>Mycenaceae</taxon>
        <taxon>Mycena</taxon>
    </lineage>
</organism>
<dbReference type="Proteomes" id="UP001218218">
    <property type="component" value="Unassembled WGS sequence"/>
</dbReference>
<keyword evidence="2" id="KW-1185">Reference proteome</keyword>
<dbReference type="EMBL" id="JARIHO010000103">
    <property type="protein sequence ID" value="KAJ7303738.1"/>
    <property type="molecule type" value="Genomic_DNA"/>
</dbReference>
<evidence type="ECO:0000313" key="1">
    <source>
        <dbReference type="EMBL" id="KAJ7303738.1"/>
    </source>
</evidence>
<proteinExistence type="predicted"/>
<reference evidence="1" key="1">
    <citation type="submission" date="2023-03" db="EMBL/GenBank/DDBJ databases">
        <title>Massive genome expansion in bonnet fungi (Mycena s.s.) driven by repeated elements and novel gene families across ecological guilds.</title>
        <authorList>
            <consortium name="Lawrence Berkeley National Laboratory"/>
            <person name="Harder C.B."/>
            <person name="Miyauchi S."/>
            <person name="Viragh M."/>
            <person name="Kuo A."/>
            <person name="Thoen E."/>
            <person name="Andreopoulos B."/>
            <person name="Lu D."/>
            <person name="Skrede I."/>
            <person name="Drula E."/>
            <person name="Henrissat B."/>
            <person name="Morin E."/>
            <person name="Kohler A."/>
            <person name="Barry K."/>
            <person name="LaButti K."/>
            <person name="Morin E."/>
            <person name="Salamov A."/>
            <person name="Lipzen A."/>
            <person name="Mereny Z."/>
            <person name="Hegedus B."/>
            <person name="Baldrian P."/>
            <person name="Stursova M."/>
            <person name="Weitz H."/>
            <person name="Taylor A."/>
            <person name="Grigoriev I.V."/>
            <person name="Nagy L.G."/>
            <person name="Martin F."/>
            <person name="Kauserud H."/>
        </authorList>
    </citation>
    <scope>NUCLEOTIDE SEQUENCE</scope>
    <source>
        <strain evidence="1">CBHHK002</strain>
    </source>
</reference>
<name>A0AAD6Z221_9AGAR</name>
<accession>A0AAD6Z221</accession>
<comment type="caution">
    <text evidence="1">The sequence shown here is derived from an EMBL/GenBank/DDBJ whole genome shotgun (WGS) entry which is preliminary data.</text>
</comment>
<protein>
    <submittedName>
        <fullName evidence="1">Uncharacterized protein</fullName>
    </submittedName>
</protein>
<sequence>MIVRDVRHRWNYTHAMIKRALLLKSAINSWVIEREELAPLNLNTTEWEILEKLGNLLEVSVSLLLLCRINLSSGCLRM</sequence>
<gene>
    <name evidence="1" type="ORF">DFH08DRAFT_721914</name>
</gene>